<sequence>MVVIRKRAFVSFAIVLGLSLLFSPSSYAKSSEIDMYLKKIVQLQPGTTEQEILESITDYAKSQKMSKDEVIKMVYQELITDKKEGDRVAKENGNEQKDTVIFGGSSGSYVLPMSTKGNIFYSDSYTAYYNHGHVGMYSASDKIVEAVPGDGVRQIKYNARNVEKNSIIQRVNVTTTQKNNAADWAVSQVGSSYSFNFATNRLTGHDGDKNCSKLLWSAFTLKANIDIDHNGGLGVYPRDITASSYTTTIATIN</sequence>
<keyword evidence="3" id="KW-1185">Reference proteome</keyword>
<dbReference type="AlphaFoldDB" id="A0A919WH68"/>
<accession>A0A919WH68</accession>
<feature type="signal peptide" evidence="1">
    <location>
        <begin position="1"/>
        <end position="28"/>
    </location>
</feature>
<dbReference type="InterPro" id="IPR024453">
    <property type="entry name" value="Peptidase_C92"/>
</dbReference>
<name>A0A919WH68_9BACI</name>
<dbReference type="EMBL" id="BORC01000003">
    <property type="protein sequence ID" value="GIN61916.1"/>
    <property type="molecule type" value="Genomic_DNA"/>
</dbReference>
<evidence type="ECO:0000313" key="2">
    <source>
        <dbReference type="EMBL" id="GIN61916.1"/>
    </source>
</evidence>
<comment type="caution">
    <text evidence="2">The sequence shown here is derived from an EMBL/GenBank/DDBJ whole genome shotgun (WGS) entry which is preliminary data.</text>
</comment>
<dbReference type="Gene3D" id="3.90.1720.10">
    <property type="entry name" value="endopeptidase domain like (from Nostoc punctiforme)"/>
    <property type="match status" value="1"/>
</dbReference>
<dbReference type="RefSeq" id="WP_142946964.1">
    <property type="nucleotide sequence ID" value="NZ_BORC01000003.1"/>
</dbReference>
<organism evidence="2 3">
    <name type="scientific">Robertmurraya siralis</name>
    <dbReference type="NCBI Taxonomy" id="77777"/>
    <lineage>
        <taxon>Bacteria</taxon>
        <taxon>Bacillati</taxon>
        <taxon>Bacillota</taxon>
        <taxon>Bacilli</taxon>
        <taxon>Bacillales</taxon>
        <taxon>Bacillaceae</taxon>
        <taxon>Robertmurraya</taxon>
    </lineage>
</organism>
<protein>
    <submittedName>
        <fullName evidence="2">Uncharacterized protein</fullName>
    </submittedName>
</protein>
<keyword evidence="1" id="KW-0732">Signal</keyword>
<dbReference type="Proteomes" id="UP000682111">
    <property type="component" value="Unassembled WGS sequence"/>
</dbReference>
<reference evidence="2" key="1">
    <citation type="submission" date="2021-03" db="EMBL/GenBank/DDBJ databases">
        <title>Antimicrobial resistance genes in bacteria isolated from Japanese honey, and their potential for conferring macrolide and lincosamide resistance in the American foulbrood pathogen Paenibacillus larvae.</title>
        <authorList>
            <person name="Okamoto M."/>
            <person name="Kumagai M."/>
            <person name="Kanamori H."/>
            <person name="Takamatsu D."/>
        </authorList>
    </citation>
    <scope>NUCLEOTIDE SEQUENCE</scope>
    <source>
        <strain evidence="2">J27TS8</strain>
    </source>
</reference>
<evidence type="ECO:0000256" key="1">
    <source>
        <dbReference type="SAM" id="SignalP"/>
    </source>
</evidence>
<dbReference type="SUPFAM" id="SSF54001">
    <property type="entry name" value="Cysteine proteinases"/>
    <property type="match status" value="1"/>
</dbReference>
<gene>
    <name evidence="2" type="primary">yycO</name>
    <name evidence="2" type="ORF">J27TS8_19090</name>
</gene>
<feature type="chain" id="PRO_5036676064" evidence="1">
    <location>
        <begin position="29"/>
        <end position="253"/>
    </location>
</feature>
<dbReference type="Pfam" id="PF05708">
    <property type="entry name" value="Peptidase_C92"/>
    <property type="match status" value="1"/>
</dbReference>
<dbReference type="InterPro" id="IPR038765">
    <property type="entry name" value="Papain-like_cys_pep_sf"/>
</dbReference>
<proteinExistence type="predicted"/>
<evidence type="ECO:0000313" key="3">
    <source>
        <dbReference type="Proteomes" id="UP000682111"/>
    </source>
</evidence>